<dbReference type="AlphaFoldDB" id="A0A517W2T4"/>
<dbReference type="RefSeq" id="WP_144989201.1">
    <property type="nucleotide sequence ID" value="NZ_CP037920.1"/>
</dbReference>
<organism evidence="1 2">
    <name type="scientific">Gimesia aquarii</name>
    <dbReference type="NCBI Taxonomy" id="2527964"/>
    <lineage>
        <taxon>Bacteria</taxon>
        <taxon>Pseudomonadati</taxon>
        <taxon>Planctomycetota</taxon>
        <taxon>Planctomycetia</taxon>
        <taxon>Planctomycetales</taxon>
        <taxon>Planctomycetaceae</taxon>
        <taxon>Gimesia</taxon>
    </lineage>
</organism>
<gene>
    <name evidence="1" type="ORF">V144x_50750</name>
</gene>
<reference evidence="1 2" key="1">
    <citation type="submission" date="2019-03" db="EMBL/GenBank/DDBJ databases">
        <title>Deep-cultivation of Planctomycetes and their phenomic and genomic characterization uncovers novel biology.</title>
        <authorList>
            <person name="Wiegand S."/>
            <person name="Jogler M."/>
            <person name="Boedeker C."/>
            <person name="Pinto D."/>
            <person name="Vollmers J."/>
            <person name="Rivas-Marin E."/>
            <person name="Kohn T."/>
            <person name="Peeters S.H."/>
            <person name="Heuer A."/>
            <person name="Rast P."/>
            <person name="Oberbeckmann S."/>
            <person name="Bunk B."/>
            <person name="Jeske O."/>
            <person name="Meyerdierks A."/>
            <person name="Storesund J.E."/>
            <person name="Kallscheuer N."/>
            <person name="Luecker S."/>
            <person name="Lage O.M."/>
            <person name="Pohl T."/>
            <person name="Merkel B.J."/>
            <person name="Hornburger P."/>
            <person name="Mueller R.-W."/>
            <person name="Bruemmer F."/>
            <person name="Labrenz M."/>
            <person name="Spormann A.M."/>
            <person name="Op den Camp H."/>
            <person name="Overmann J."/>
            <person name="Amann R."/>
            <person name="Jetten M.S.M."/>
            <person name="Mascher T."/>
            <person name="Medema M.H."/>
            <person name="Devos D.P."/>
            <person name="Kaster A.-K."/>
            <person name="Ovreas L."/>
            <person name="Rohde M."/>
            <person name="Galperin M.Y."/>
            <person name="Jogler C."/>
        </authorList>
    </citation>
    <scope>NUCLEOTIDE SEQUENCE [LARGE SCALE GENOMIC DNA]</scope>
    <source>
        <strain evidence="1 2">V144</strain>
    </source>
</reference>
<dbReference type="EMBL" id="CP037920">
    <property type="protein sequence ID" value="QDT99563.1"/>
    <property type="molecule type" value="Genomic_DNA"/>
</dbReference>
<evidence type="ECO:0000313" key="2">
    <source>
        <dbReference type="Proteomes" id="UP000318704"/>
    </source>
</evidence>
<proteinExistence type="predicted"/>
<name>A0A517W2T4_9PLAN</name>
<dbReference type="Proteomes" id="UP000318704">
    <property type="component" value="Chromosome"/>
</dbReference>
<sequence length="340" mass="38313">MKVISSVTSWNKDINHQYDVMLCALGYESRSTNVAAMLVNQTKHRLAIGFDYHHTGSLSANAEWFSNNGFFSFNNEEPYFATDQEFSDKLISMIESRVKKDGESRFAVDISSFSTIRLASVLDVFWSLASRENNIVVDFLYSPGKEYKVEKNVEQIEFAGPVNRKYAGWSSQPETPVVAIFGLGLEYDCSIGAFEYLNPGLTYTFSTHGAKSKLDEKITFVNSKNDFDVNTDNEFEMQLIEANKQLLPLVPPEMRFDFDVARPLDCYTKVRSVAIGAMRYGRTVFVPLGPKIFALTTLLVANEFCPEIAVWRISTGRSAKPTDVLARGDVVGLRVKWRSV</sequence>
<evidence type="ECO:0000313" key="1">
    <source>
        <dbReference type="EMBL" id="QDT99563.1"/>
    </source>
</evidence>
<protein>
    <submittedName>
        <fullName evidence="1">Uncharacterized protein</fullName>
    </submittedName>
</protein>
<dbReference type="KEGG" id="gaw:V144x_50750"/>
<accession>A0A517W2T4</accession>